<dbReference type="PANTHER" id="PTHR39550">
    <property type="entry name" value="SLL0658 PROTEIN"/>
    <property type="match status" value="1"/>
</dbReference>
<dbReference type="PANTHER" id="PTHR39550:SF1">
    <property type="entry name" value="SLL0658 PROTEIN"/>
    <property type="match status" value="1"/>
</dbReference>
<accession>A0A1T4Y0P5</accession>
<name>A0A1T4Y0P5_9GAMM</name>
<sequence length="163" mass="17838">MKSIIVADTSPLIALAKLQQLTLLNSEFSNVHVPLTVLSEATRDLQRPDARLIRDFASKHLIVHDDADNDFCTQLRPTLDEGELQALHLARQLDCGVLIDEHIGRQVAQSYQIPVVGVLGILLKAKQSGAIPAVASLINDLLAQEYRLSKALVQKVLQAAGEF</sequence>
<dbReference type="Proteomes" id="UP000190460">
    <property type="component" value="Unassembled WGS sequence"/>
</dbReference>
<organism evidence="1 2">
    <name type="scientific">Thiothrix eikelboomii</name>
    <dbReference type="NCBI Taxonomy" id="92487"/>
    <lineage>
        <taxon>Bacteria</taxon>
        <taxon>Pseudomonadati</taxon>
        <taxon>Pseudomonadota</taxon>
        <taxon>Gammaproteobacteria</taxon>
        <taxon>Thiotrichales</taxon>
        <taxon>Thiotrichaceae</taxon>
        <taxon>Thiothrix</taxon>
    </lineage>
</organism>
<evidence type="ECO:0000313" key="1">
    <source>
        <dbReference type="EMBL" id="SKA95394.1"/>
    </source>
</evidence>
<dbReference type="OrthoDB" id="5770026at2"/>
<dbReference type="STRING" id="92487.SAMN02745130_03772"/>
<dbReference type="EMBL" id="FUYB01000030">
    <property type="protein sequence ID" value="SKA95394.1"/>
    <property type="molecule type" value="Genomic_DNA"/>
</dbReference>
<proteinExistence type="predicted"/>
<keyword evidence="2" id="KW-1185">Reference proteome</keyword>
<evidence type="ECO:0008006" key="3">
    <source>
        <dbReference type="Google" id="ProtNLM"/>
    </source>
</evidence>
<dbReference type="AlphaFoldDB" id="A0A1T4Y0P5"/>
<dbReference type="InterPro" id="IPR021799">
    <property type="entry name" value="PIN-like_prokaryotic"/>
</dbReference>
<protein>
    <recommendedName>
        <fullName evidence="3">Nucleic acid-binding protein, contains PIN domain</fullName>
    </recommendedName>
</protein>
<gene>
    <name evidence="1" type="ORF">SAMN02745130_03772</name>
</gene>
<reference evidence="1 2" key="1">
    <citation type="submission" date="2017-02" db="EMBL/GenBank/DDBJ databases">
        <authorList>
            <person name="Peterson S.W."/>
        </authorList>
    </citation>
    <scope>NUCLEOTIDE SEQUENCE [LARGE SCALE GENOMIC DNA]</scope>
    <source>
        <strain evidence="1 2">ATCC 49788</strain>
    </source>
</reference>
<dbReference type="Pfam" id="PF11848">
    <property type="entry name" value="DUF3368"/>
    <property type="match status" value="1"/>
</dbReference>
<evidence type="ECO:0000313" key="2">
    <source>
        <dbReference type="Proteomes" id="UP000190460"/>
    </source>
</evidence>
<dbReference type="RefSeq" id="WP_078924200.1">
    <property type="nucleotide sequence ID" value="NZ_FUYB01000030.1"/>
</dbReference>